<dbReference type="GeneID" id="45699149"/>
<dbReference type="RefSeq" id="WP_045678886.1">
    <property type="nucleotide sequence ID" value="NZ_CP021074.1"/>
</dbReference>
<protein>
    <submittedName>
        <fullName evidence="3">Uncharacterized protein</fullName>
    </submittedName>
</protein>
<evidence type="ECO:0000313" key="4">
    <source>
        <dbReference type="EMBL" id="USS46956.1"/>
    </source>
</evidence>
<feature type="signal peptide" evidence="2">
    <location>
        <begin position="1"/>
        <end position="26"/>
    </location>
</feature>
<feature type="compositionally biased region" description="Gly residues" evidence="1">
    <location>
        <begin position="28"/>
        <end position="62"/>
    </location>
</feature>
<feature type="chain" id="PRO_5042869921" evidence="2">
    <location>
        <begin position="27"/>
        <end position="129"/>
    </location>
</feature>
<evidence type="ECO:0000313" key="5">
    <source>
        <dbReference type="Proteomes" id="UP000594892"/>
    </source>
</evidence>
<organism evidence="3 5">
    <name type="scientific">Burkholderia glumae</name>
    <name type="common">Pseudomonas glumae</name>
    <dbReference type="NCBI Taxonomy" id="337"/>
    <lineage>
        <taxon>Bacteria</taxon>
        <taxon>Pseudomonadati</taxon>
        <taxon>Pseudomonadota</taxon>
        <taxon>Betaproteobacteria</taxon>
        <taxon>Burkholderiales</taxon>
        <taxon>Burkholderiaceae</taxon>
        <taxon>Burkholderia</taxon>
    </lineage>
</organism>
<proteinExistence type="predicted"/>
<keyword evidence="6" id="KW-1185">Reference proteome</keyword>
<dbReference type="AlphaFoldDB" id="A0AAP9Y585"/>
<reference evidence="4" key="2">
    <citation type="submission" date="2022-06" db="EMBL/GenBank/DDBJ databases">
        <title>Draft genome sequence of Burkholderia glumae strain GR20004 isolated from rice panicle showing bacterial panicle blight.</title>
        <authorList>
            <person name="Choi S.Y."/>
            <person name="Lee Y.H."/>
        </authorList>
    </citation>
    <scope>NUCLEOTIDE SEQUENCE</scope>
    <source>
        <strain evidence="4">GR20004</strain>
    </source>
</reference>
<feature type="compositionally biased region" description="Gly residues" evidence="1">
    <location>
        <begin position="120"/>
        <end position="129"/>
    </location>
</feature>
<dbReference type="Proteomes" id="UP001056386">
    <property type="component" value="Chromosome 1"/>
</dbReference>
<reference evidence="3 5" key="1">
    <citation type="submission" date="2020-12" db="EMBL/GenBank/DDBJ databases">
        <title>FDA dAtabase for Regulatory Grade micrObial Sequences (FDA-ARGOS): Supporting development and validation of Infectious Disease Dx tests.</title>
        <authorList>
            <person name="Minogue T."/>
            <person name="Wolcott M."/>
            <person name="Wasieloski L."/>
            <person name="Aguilar W."/>
            <person name="Moore D."/>
            <person name="Jaissle J."/>
            <person name="Tallon L."/>
            <person name="Sadzewicz L."/>
            <person name="Zhao X."/>
            <person name="Boylan J."/>
            <person name="Ott S."/>
            <person name="Bowen H."/>
            <person name="Vavikolanu K."/>
            <person name="Mehta A."/>
            <person name="Aluvathingal J."/>
            <person name="Nadendla S."/>
            <person name="Yan Y."/>
            <person name="Sichtig H."/>
        </authorList>
    </citation>
    <scope>NUCLEOTIDE SEQUENCE [LARGE SCALE GENOMIC DNA]</scope>
    <source>
        <strain evidence="3 5">FDAARGOS_949</strain>
    </source>
</reference>
<dbReference type="EMBL" id="CP065601">
    <property type="protein sequence ID" value="QPQ94139.1"/>
    <property type="molecule type" value="Genomic_DNA"/>
</dbReference>
<feature type="region of interest" description="Disordered" evidence="1">
    <location>
        <begin position="28"/>
        <end position="129"/>
    </location>
</feature>
<dbReference type="EMBL" id="CP099587">
    <property type="protein sequence ID" value="USS46956.1"/>
    <property type="molecule type" value="Genomic_DNA"/>
</dbReference>
<evidence type="ECO:0000256" key="1">
    <source>
        <dbReference type="SAM" id="MobiDB-lite"/>
    </source>
</evidence>
<name>A0AAP9Y585_BURGL</name>
<accession>A0AAP9Y585</accession>
<evidence type="ECO:0000313" key="6">
    <source>
        <dbReference type="Proteomes" id="UP001056386"/>
    </source>
</evidence>
<dbReference type="Proteomes" id="UP000594892">
    <property type="component" value="Chromosome 2"/>
</dbReference>
<gene>
    <name evidence="3" type="ORF">I6H06_18420</name>
    <name evidence="4" type="ORF">NFI99_18915</name>
</gene>
<sequence>MSGIRMKLMSALVVTTMAFGATAAMAQAGGGAGGAGTGAGAGAGGGGGGPSGGAGMSAGGGTDAAPTAPGTGPGAGGTGAKHSTAPHAKMRSHSSMHGAKSKAGDAVNGNTNGMSPMAPSGGGNGSQSQ</sequence>
<evidence type="ECO:0000256" key="2">
    <source>
        <dbReference type="SAM" id="SignalP"/>
    </source>
</evidence>
<keyword evidence="2" id="KW-0732">Signal</keyword>
<evidence type="ECO:0000313" key="3">
    <source>
        <dbReference type="EMBL" id="QPQ94139.1"/>
    </source>
</evidence>